<keyword evidence="1" id="KW-0472">Membrane</keyword>
<organism evidence="2 3">
    <name type="scientific">Roseburia amylophila</name>
    <dbReference type="NCBI Taxonomy" id="2981794"/>
    <lineage>
        <taxon>Bacteria</taxon>
        <taxon>Bacillati</taxon>
        <taxon>Bacillota</taxon>
        <taxon>Clostridia</taxon>
        <taxon>Lachnospirales</taxon>
        <taxon>Lachnospiraceae</taxon>
        <taxon>Roseburia</taxon>
    </lineage>
</organism>
<dbReference type="EMBL" id="JAJEQW010000017">
    <property type="protein sequence ID" value="MCC2243207.1"/>
    <property type="molecule type" value="Genomic_DNA"/>
</dbReference>
<comment type="caution">
    <text evidence="2">The sequence shown here is derived from an EMBL/GenBank/DDBJ whole genome shotgun (WGS) entry which is preliminary data.</text>
</comment>
<feature type="transmembrane region" description="Helical" evidence="1">
    <location>
        <begin position="12"/>
        <end position="30"/>
    </location>
</feature>
<evidence type="ECO:0000256" key="1">
    <source>
        <dbReference type="SAM" id="Phobius"/>
    </source>
</evidence>
<dbReference type="InterPro" id="IPR010699">
    <property type="entry name" value="DUF1275"/>
</dbReference>
<feature type="transmembrane region" description="Helical" evidence="1">
    <location>
        <begin position="59"/>
        <end position="79"/>
    </location>
</feature>
<keyword evidence="1" id="KW-0812">Transmembrane</keyword>
<proteinExistence type="predicted"/>
<dbReference type="PANTHER" id="PTHR37314:SF4">
    <property type="entry name" value="UPF0700 TRANSMEMBRANE PROTEIN YOAK"/>
    <property type="match status" value="1"/>
</dbReference>
<reference evidence="2" key="1">
    <citation type="submission" date="2021-10" db="EMBL/GenBank/DDBJ databases">
        <title>Anaerobic single-cell dispensing facilitates the cultivation of human gut bacteria.</title>
        <authorList>
            <person name="Afrizal A."/>
        </authorList>
    </citation>
    <scope>NUCLEOTIDE SEQUENCE</scope>
    <source>
        <strain evidence="2">CLA-AA-H204</strain>
    </source>
</reference>
<protein>
    <submittedName>
        <fullName evidence="2">DUF1275 domain-containing protein</fullName>
    </submittedName>
</protein>
<gene>
    <name evidence="2" type="ORF">LKD47_13070</name>
</gene>
<feature type="transmembrane region" description="Helical" evidence="1">
    <location>
        <begin position="199"/>
        <end position="216"/>
    </location>
</feature>
<dbReference type="Proteomes" id="UP001198893">
    <property type="component" value="Unassembled WGS sequence"/>
</dbReference>
<keyword evidence="1" id="KW-1133">Transmembrane helix</keyword>
<evidence type="ECO:0000313" key="3">
    <source>
        <dbReference type="Proteomes" id="UP001198893"/>
    </source>
</evidence>
<dbReference type="RefSeq" id="WP_022242375.1">
    <property type="nucleotide sequence ID" value="NZ_JAJEQW010000017.1"/>
</dbReference>
<feature type="transmembrane region" description="Helical" evidence="1">
    <location>
        <begin position="172"/>
        <end position="192"/>
    </location>
</feature>
<dbReference type="PANTHER" id="PTHR37314">
    <property type="entry name" value="SLR0142 PROTEIN"/>
    <property type="match status" value="1"/>
</dbReference>
<evidence type="ECO:0000313" key="2">
    <source>
        <dbReference type="EMBL" id="MCC2243207.1"/>
    </source>
</evidence>
<feature type="transmembrane region" description="Helical" evidence="1">
    <location>
        <begin position="91"/>
        <end position="111"/>
    </location>
</feature>
<sequence>MRRSRQMSESIELGIVLALAGGFMDAYSYMCRDGVFANAQTGNMLLLGINLSERNWGMALHYLFPVLAFAIGIALADVVRMHAKDKSLFHWRQLSVLCEALVLFVVCFFPQSMNLAANSLTSLACGIQVESFRKIHGNGIATTMCIGNLRSGTQNWCDFHYTKNKESAFKGMLYYGIILMFIIGAIIGNAFVKLLAEKAILICAAVLFMAFIMMFVDKEKALEQ</sequence>
<accession>A0AAW4WLD9</accession>
<name>A0AAW4WLD9_9FIRM</name>
<dbReference type="Pfam" id="PF06912">
    <property type="entry name" value="DUF1275"/>
    <property type="match status" value="1"/>
</dbReference>
<dbReference type="AlphaFoldDB" id="A0AAW4WLD9"/>